<evidence type="ECO:0000256" key="1">
    <source>
        <dbReference type="ARBA" id="ARBA00010552"/>
    </source>
</evidence>
<dbReference type="AlphaFoldDB" id="A0A1H1C380"/>
<dbReference type="GO" id="GO:0005829">
    <property type="term" value="C:cytosol"/>
    <property type="evidence" value="ECO:0007669"/>
    <property type="project" value="TreeGrafter"/>
</dbReference>
<dbReference type="EMBL" id="FNKH01000002">
    <property type="protein sequence ID" value="SDQ58697.1"/>
    <property type="molecule type" value="Genomic_DNA"/>
</dbReference>
<name>A0A1H1C380_9MICC</name>
<gene>
    <name evidence="2" type="ORF">SAMN04489742_1717</name>
</gene>
<dbReference type="CDD" id="cd00448">
    <property type="entry name" value="YjgF_YER057c_UK114_family"/>
    <property type="match status" value="1"/>
</dbReference>
<dbReference type="OrthoDB" id="9815126at2"/>
<dbReference type="STRING" id="37928.SAMN04489742_1717"/>
<comment type="similarity">
    <text evidence="1">Belongs to the RutC family.</text>
</comment>
<dbReference type="PANTHER" id="PTHR11803">
    <property type="entry name" value="2-IMINOBUTANOATE/2-IMINOPROPANOATE DEAMINASE RIDA"/>
    <property type="match status" value="1"/>
</dbReference>
<protein>
    <submittedName>
        <fullName evidence="2">Enamine deaminase RidA, house cleaning of reactive enamine intermediates, YjgF/YER057c/UK114 family</fullName>
    </submittedName>
</protein>
<keyword evidence="3" id="KW-1185">Reference proteome</keyword>
<dbReference type="GO" id="GO:0019239">
    <property type="term" value="F:deaminase activity"/>
    <property type="evidence" value="ECO:0007669"/>
    <property type="project" value="TreeGrafter"/>
</dbReference>
<proteinExistence type="inferred from homology"/>
<dbReference type="SUPFAM" id="SSF55298">
    <property type="entry name" value="YjgF-like"/>
    <property type="match status" value="1"/>
</dbReference>
<accession>A0A1H1C380</accession>
<dbReference type="InterPro" id="IPR006175">
    <property type="entry name" value="YjgF/YER057c/UK114"/>
</dbReference>
<evidence type="ECO:0000313" key="2">
    <source>
        <dbReference type="EMBL" id="SDQ58697.1"/>
    </source>
</evidence>
<dbReference type="InterPro" id="IPR035959">
    <property type="entry name" value="RutC-like_sf"/>
</dbReference>
<sequence length="130" mass="13730">MNVQDTDLVHVPPANPAAPGALASRAVVAGGLVYATVIPRREDGSIETGNANDQTEQIFANLEAVLSQAGSSLSRLVHLTIYLTDIADREAFNQVYERTVPRPFPSRCAVEVSALAVEGMKVEVTAVAAV</sequence>
<dbReference type="PANTHER" id="PTHR11803:SF58">
    <property type="entry name" value="PROTEIN HMF1-RELATED"/>
    <property type="match status" value="1"/>
</dbReference>
<dbReference type="Gene3D" id="3.30.1330.40">
    <property type="entry name" value="RutC-like"/>
    <property type="match status" value="1"/>
</dbReference>
<dbReference type="Pfam" id="PF01042">
    <property type="entry name" value="Ribonuc_L-PSP"/>
    <property type="match status" value="1"/>
</dbReference>
<reference evidence="2 3" key="1">
    <citation type="submission" date="2016-10" db="EMBL/GenBank/DDBJ databases">
        <authorList>
            <person name="de Groot N.N."/>
        </authorList>
    </citation>
    <scope>NUCLEOTIDE SEQUENCE [LARGE SCALE GENOMIC DNA]</scope>
    <source>
        <strain evidence="2 3">DSM 20117</strain>
    </source>
</reference>
<dbReference type="RefSeq" id="WP_074700057.1">
    <property type="nucleotide sequence ID" value="NZ_CP018863.1"/>
</dbReference>
<dbReference type="Proteomes" id="UP000181917">
    <property type="component" value="Unassembled WGS sequence"/>
</dbReference>
<organism evidence="2 3">
    <name type="scientific">Crystallibacter crystallopoietes</name>
    <dbReference type="NCBI Taxonomy" id="37928"/>
    <lineage>
        <taxon>Bacteria</taxon>
        <taxon>Bacillati</taxon>
        <taxon>Actinomycetota</taxon>
        <taxon>Actinomycetes</taxon>
        <taxon>Micrococcales</taxon>
        <taxon>Micrococcaceae</taxon>
        <taxon>Crystallibacter</taxon>
    </lineage>
</organism>
<dbReference type="KEGG" id="acry:AC20117_08780"/>
<evidence type="ECO:0000313" key="3">
    <source>
        <dbReference type="Proteomes" id="UP000181917"/>
    </source>
</evidence>